<feature type="transmembrane region" description="Helical" evidence="9">
    <location>
        <begin position="493"/>
        <end position="514"/>
    </location>
</feature>
<keyword evidence="4" id="KW-0762">Sugar transport</keyword>
<protein>
    <recommendedName>
        <fullName evidence="10">Major facilitator superfamily (MFS) profile domain-containing protein</fullName>
    </recommendedName>
</protein>
<feature type="transmembrane region" description="Helical" evidence="9">
    <location>
        <begin position="568"/>
        <end position="588"/>
    </location>
</feature>
<feature type="transmembrane region" description="Helical" evidence="9">
    <location>
        <begin position="468"/>
        <end position="487"/>
    </location>
</feature>
<evidence type="ECO:0000256" key="5">
    <source>
        <dbReference type="ARBA" id="ARBA00022692"/>
    </source>
</evidence>
<feature type="compositionally biased region" description="Low complexity" evidence="8">
    <location>
        <begin position="314"/>
        <end position="326"/>
    </location>
</feature>
<evidence type="ECO:0000313" key="12">
    <source>
        <dbReference type="Proteomes" id="UP000708208"/>
    </source>
</evidence>
<evidence type="ECO:0000256" key="4">
    <source>
        <dbReference type="ARBA" id="ARBA00022597"/>
    </source>
</evidence>
<dbReference type="Proteomes" id="UP000708208">
    <property type="component" value="Unassembled WGS sequence"/>
</dbReference>
<dbReference type="GO" id="GO:0022857">
    <property type="term" value="F:transmembrane transporter activity"/>
    <property type="evidence" value="ECO:0007669"/>
    <property type="project" value="InterPro"/>
</dbReference>
<evidence type="ECO:0000256" key="6">
    <source>
        <dbReference type="ARBA" id="ARBA00022989"/>
    </source>
</evidence>
<dbReference type="Pfam" id="PF07690">
    <property type="entry name" value="MFS_1"/>
    <property type="match status" value="1"/>
</dbReference>
<dbReference type="InterPro" id="IPR011701">
    <property type="entry name" value="MFS"/>
</dbReference>
<feature type="transmembrane region" description="Helical" evidence="9">
    <location>
        <begin position="534"/>
        <end position="556"/>
    </location>
</feature>
<dbReference type="EMBL" id="CAJVCH010035558">
    <property type="protein sequence ID" value="CAG7716044.1"/>
    <property type="molecule type" value="Genomic_DNA"/>
</dbReference>
<evidence type="ECO:0000256" key="8">
    <source>
        <dbReference type="SAM" id="MobiDB-lite"/>
    </source>
</evidence>
<dbReference type="OrthoDB" id="3639251at2759"/>
<evidence type="ECO:0000313" key="11">
    <source>
        <dbReference type="EMBL" id="CAG7716044.1"/>
    </source>
</evidence>
<keyword evidence="3" id="KW-0813">Transport</keyword>
<dbReference type="FunFam" id="1.20.1250.20:FF:000028">
    <property type="entry name" value="Sugar phosphate exchanger 3 isoform 1"/>
    <property type="match status" value="1"/>
</dbReference>
<keyword evidence="7 9" id="KW-0472">Membrane</keyword>
<feature type="transmembrane region" description="Helical" evidence="9">
    <location>
        <begin position="211"/>
        <end position="235"/>
    </location>
</feature>
<evidence type="ECO:0000256" key="3">
    <source>
        <dbReference type="ARBA" id="ARBA00022448"/>
    </source>
</evidence>
<evidence type="ECO:0000259" key="10">
    <source>
        <dbReference type="PROSITE" id="PS50850"/>
    </source>
</evidence>
<gene>
    <name evidence="11" type="ORF">AFUS01_LOCUS5574</name>
</gene>
<feature type="transmembrane region" description="Helical" evidence="9">
    <location>
        <begin position="444"/>
        <end position="461"/>
    </location>
</feature>
<dbReference type="PANTHER" id="PTHR43184">
    <property type="entry name" value="MAJOR FACILITATOR SUPERFAMILY TRANSPORTER 16, ISOFORM B"/>
    <property type="match status" value="1"/>
</dbReference>
<reference evidence="11" key="1">
    <citation type="submission" date="2021-06" db="EMBL/GenBank/DDBJ databases">
        <authorList>
            <person name="Hodson N. C."/>
            <person name="Mongue J. A."/>
            <person name="Jaron S. K."/>
        </authorList>
    </citation>
    <scope>NUCLEOTIDE SEQUENCE</scope>
</reference>
<evidence type="ECO:0000256" key="2">
    <source>
        <dbReference type="ARBA" id="ARBA00009598"/>
    </source>
</evidence>
<comment type="similarity">
    <text evidence="2">Belongs to the major facilitator superfamily. Organophosphate:Pi antiporter (OPA) (TC 2.A.1.4) family.</text>
</comment>
<feature type="transmembrane region" description="Helical" evidence="9">
    <location>
        <begin position="87"/>
        <end position="106"/>
    </location>
</feature>
<evidence type="ECO:0000256" key="1">
    <source>
        <dbReference type="ARBA" id="ARBA00004141"/>
    </source>
</evidence>
<keyword evidence="12" id="KW-1185">Reference proteome</keyword>
<keyword evidence="5 9" id="KW-0812">Transmembrane</keyword>
<keyword evidence="6 9" id="KW-1133">Transmembrane helix</keyword>
<evidence type="ECO:0000256" key="9">
    <source>
        <dbReference type="SAM" id="Phobius"/>
    </source>
</evidence>
<dbReference type="AlphaFoldDB" id="A0A8J2NVG3"/>
<organism evidence="11 12">
    <name type="scientific">Allacma fusca</name>
    <dbReference type="NCBI Taxonomy" id="39272"/>
    <lineage>
        <taxon>Eukaryota</taxon>
        <taxon>Metazoa</taxon>
        <taxon>Ecdysozoa</taxon>
        <taxon>Arthropoda</taxon>
        <taxon>Hexapoda</taxon>
        <taxon>Collembola</taxon>
        <taxon>Symphypleona</taxon>
        <taxon>Sminthuridae</taxon>
        <taxon>Allacma</taxon>
    </lineage>
</organism>
<evidence type="ECO:0000256" key="7">
    <source>
        <dbReference type="ARBA" id="ARBA00023136"/>
    </source>
</evidence>
<sequence>MQRPKTYVQGRGIGDASVSSTSSGIGINSNSNSFNNHEDIRRPVSPNLIYRTAGTIMRHRRDLPWGIRLIQKCSDWCYPIPSKNRDLWYQVSILVITFLSYTSYHLSRKPISIVKNVLNQNCSQVTPSQSANVNLSDANWCDWAPFNGGDADILLGTLDSAFLFAYAIGMFFSGFIAERVNLRYFLSLGMLLSGFFTYLFGLAYTRKVHNLSYFILVQALAGLFQTTGWPGVVTIMGNWFGKGKRGLIFGLWNAHTSLGNILGAVIAGAFVEDNWGLSFIVPGALIGGMGFIVFLFLVPKPQHVGCTVPDHSAESQASNSSSTSPRTSRKFQRNYTNESLGVGTSISTSGEGFMGFESDSSSETSEPDYTVASENTPMISQYPQQEVKIKAVGFMEALKIPGVVEYSLCLFFAKLVSYTFLYWLPRYISSSTNANATKSANLSTLFDVGGILGGIIAGVISDYSGMSATTCAGMLTVAVPMLLVYENFGGENIWLNVVLLILVGLLVNGPYTLITTAVSTDLGTHPCLKGNARALATVTAIIDGTGSIGAAVGPLLAGPVSALGWKYVFIMLIIADVIALVLLVRLVAHELAGLCKRTRPTLKMRAINRSVLARKLHAVVAATKL</sequence>
<feature type="region of interest" description="Disordered" evidence="8">
    <location>
        <begin position="309"/>
        <end position="332"/>
    </location>
</feature>
<feature type="region of interest" description="Disordered" evidence="8">
    <location>
        <begin position="1"/>
        <end position="39"/>
    </location>
</feature>
<accession>A0A8J2NVG3</accession>
<feature type="transmembrane region" description="Helical" evidence="9">
    <location>
        <begin position="403"/>
        <end position="424"/>
    </location>
</feature>
<feature type="domain" description="Major facilitator superfamily (MFS) profile" evidence="10">
    <location>
        <begin position="93"/>
        <end position="591"/>
    </location>
</feature>
<feature type="transmembrane region" description="Helical" evidence="9">
    <location>
        <begin position="277"/>
        <end position="298"/>
    </location>
</feature>
<name>A0A8J2NVG3_9HEXA</name>
<dbReference type="PROSITE" id="PS50850">
    <property type="entry name" value="MFS"/>
    <property type="match status" value="1"/>
</dbReference>
<feature type="transmembrane region" description="Helical" evidence="9">
    <location>
        <begin position="184"/>
        <end position="205"/>
    </location>
</feature>
<dbReference type="InterPro" id="IPR020846">
    <property type="entry name" value="MFS_dom"/>
</dbReference>
<dbReference type="PANTHER" id="PTHR43184:SF12">
    <property type="entry name" value="SUGAR PHOSPHATE EXCHANGER 3"/>
    <property type="match status" value="1"/>
</dbReference>
<feature type="transmembrane region" description="Helical" evidence="9">
    <location>
        <begin position="153"/>
        <end position="177"/>
    </location>
</feature>
<comment type="subcellular location">
    <subcellularLocation>
        <location evidence="1">Membrane</location>
        <topology evidence="1">Multi-pass membrane protein</topology>
    </subcellularLocation>
</comment>
<feature type="transmembrane region" description="Helical" evidence="9">
    <location>
        <begin position="247"/>
        <end position="271"/>
    </location>
</feature>
<dbReference type="GO" id="GO:0016020">
    <property type="term" value="C:membrane"/>
    <property type="evidence" value="ECO:0007669"/>
    <property type="project" value="UniProtKB-SubCell"/>
</dbReference>
<comment type="caution">
    <text evidence="11">The sequence shown here is derived from an EMBL/GenBank/DDBJ whole genome shotgun (WGS) entry which is preliminary data.</text>
</comment>
<feature type="compositionally biased region" description="Low complexity" evidence="8">
    <location>
        <begin position="14"/>
        <end position="35"/>
    </location>
</feature>
<proteinExistence type="inferred from homology"/>